<dbReference type="EMBL" id="CP112932">
    <property type="protein sequence ID" value="WPY00963.1"/>
    <property type="molecule type" value="Genomic_DNA"/>
</dbReference>
<evidence type="ECO:0000256" key="9">
    <source>
        <dbReference type="SAM" id="SignalP"/>
    </source>
</evidence>
<dbReference type="PANTHER" id="PTHR30329">
    <property type="entry name" value="STATOR ELEMENT OF FLAGELLAR MOTOR COMPLEX"/>
    <property type="match status" value="1"/>
</dbReference>
<dbReference type="PRINTS" id="PR01021">
    <property type="entry name" value="OMPADOMAIN"/>
</dbReference>
<dbReference type="CDD" id="cd07185">
    <property type="entry name" value="OmpA_C-like"/>
    <property type="match status" value="1"/>
</dbReference>
<evidence type="ECO:0000259" key="10">
    <source>
        <dbReference type="PROSITE" id="PS51123"/>
    </source>
</evidence>
<comment type="subunit">
    <text evidence="8">The Tol-Pal system is composed of five core proteins: the inner membrane proteins TolA, TolQ and TolR, the periplasmic protein TolB and the outer membrane protein Pal. They form a network linking the inner and outer membranes and the peptidoglycan layer.</text>
</comment>
<dbReference type="NCBIfam" id="TIGR02802">
    <property type="entry name" value="Pal_lipo"/>
    <property type="match status" value="1"/>
</dbReference>
<evidence type="ECO:0000256" key="8">
    <source>
        <dbReference type="HAMAP-Rule" id="MF_02204"/>
    </source>
</evidence>
<evidence type="ECO:0000256" key="5">
    <source>
        <dbReference type="ARBA" id="ARBA00023237"/>
    </source>
</evidence>
<dbReference type="PANTHER" id="PTHR30329:SF21">
    <property type="entry name" value="LIPOPROTEIN YIAD-RELATED"/>
    <property type="match status" value="1"/>
</dbReference>
<keyword evidence="1 8" id="KW-0132">Cell division</keyword>
<keyword evidence="12" id="KW-1185">Reference proteome</keyword>
<gene>
    <name evidence="8" type="primary">pal</name>
    <name evidence="11" type="ORF">Trichorick_00853</name>
</gene>
<keyword evidence="3 8" id="KW-0472">Membrane</keyword>
<evidence type="ECO:0000256" key="3">
    <source>
        <dbReference type="ARBA" id="ARBA00023136"/>
    </source>
</evidence>
<dbReference type="PROSITE" id="PS51123">
    <property type="entry name" value="OMPA_2"/>
    <property type="match status" value="1"/>
</dbReference>
<evidence type="ECO:0000313" key="12">
    <source>
        <dbReference type="Proteomes" id="UP001326613"/>
    </source>
</evidence>
<keyword evidence="6 8" id="KW-0449">Lipoprotein</keyword>
<evidence type="ECO:0000256" key="4">
    <source>
        <dbReference type="ARBA" id="ARBA00023139"/>
    </source>
</evidence>
<evidence type="ECO:0000256" key="7">
    <source>
        <dbReference type="ARBA" id="ARBA00023306"/>
    </source>
</evidence>
<dbReference type="InterPro" id="IPR006665">
    <property type="entry name" value="OmpA-like"/>
</dbReference>
<evidence type="ECO:0000313" key="11">
    <source>
        <dbReference type="EMBL" id="WPY00963.1"/>
    </source>
</evidence>
<dbReference type="InterPro" id="IPR039001">
    <property type="entry name" value="Pal"/>
</dbReference>
<comment type="similarity">
    <text evidence="8">Belongs to the Pal lipoprotein family.</text>
</comment>
<feature type="domain" description="OmpA-like" evidence="10">
    <location>
        <begin position="36"/>
        <end position="152"/>
    </location>
</feature>
<dbReference type="InterPro" id="IPR036737">
    <property type="entry name" value="OmpA-like_sf"/>
</dbReference>
<dbReference type="InterPro" id="IPR012640">
    <property type="entry name" value="Membr_lipoprot_lipid_attach_CS"/>
</dbReference>
<proteinExistence type="inferred from homology"/>
<dbReference type="RefSeq" id="WP_323737782.1">
    <property type="nucleotide sequence ID" value="NZ_CP112932.1"/>
</dbReference>
<reference evidence="11 12" key="1">
    <citation type="submission" date="2022-10" db="EMBL/GenBank/DDBJ databases">
        <title>Host association and intracellularity evolved multiple times independently in the Rickettsiales.</title>
        <authorList>
            <person name="Castelli M."/>
            <person name="Nardi T."/>
            <person name="Gammuto L."/>
            <person name="Bellinzona G."/>
            <person name="Sabaneyeva E."/>
            <person name="Potekhin A."/>
            <person name="Serra V."/>
            <person name="Petroni G."/>
            <person name="Sassera D."/>
        </authorList>
    </citation>
    <scope>NUCLEOTIDE SEQUENCE [LARGE SCALE GENOMIC DNA]</scope>
    <source>
        <strain evidence="11 12">Kr 154-4</strain>
    </source>
</reference>
<dbReference type="SUPFAM" id="SSF103088">
    <property type="entry name" value="OmpA-like"/>
    <property type="match status" value="1"/>
</dbReference>
<name>A0ABZ0USG2_9RICK</name>
<evidence type="ECO:0000256" key="1">
    <source>
        <dbReference type="ARBA" id="ARBA00022618"/>
    </source>
</evidence>
<dbReference type="PROSITE" id="PS51257">
    <property type="entry name" value="PROKAR_LIPOPROTEIN"/>
    <property type="match status" value="1"/>
</dbReference>
<sequence length="152" mass="16938">MMKKITLALLAVFFLSGCSSSAKKGGMASNVESSLVADFEKHAGDRVFFAFDSSSISHHSKEVLHKQGEWLKKHPHIKATIEGHCDERGTREYNLALGERRAEAVRKFLVHHGIEAGRLDTVSYGKERPAVIGNDEKAWSQNRRGVTSIMHH</sequence>
<dbReference type="HAMAP" id="MF_02204">
    <property type="entry name" value="Pal"/>
    <property type="match status" value="1"/>
</dbReference>
<protein>
    <recommendedName>
        <fullName evidence="8">Peptidoglycan-associated lipoprotein</fullName>
        <shortName evidence="8">PAL</shortName>
    </recommendedName>
</protein>
<dbReference type="Pfam" id="PF00691">
    <property type="entry name" value="OmpA"/>
    <property type="match status" value="1"/>
</dbReference>
<keyword evidence="5 8" id="KW-0998">Cell outer membrane</keyword>
<feature type="chain" id="PRO_5045820186" description="Peptidoglycan-associated lipoprotein" evidence="9">
    <location>
        <begin position="25"/>
        <end position="152"/>
    </location>
</feature>
<evidence type="ECO:0000256" key="2">
    <source>
        <dbReference type="ARBA" id="ARBA00022729"/>
    </source>
</evidence>
<evidence type="ECO:0000256" key="6">
    <source>
        <dbReference type="ARBA" id="ARBA00023288"/>
    </source>
</evidence>
<keyword evidence="7 8" id="KW-0131">Cell cycle</keyword>
<dbReference type="InterPro" id="IPR050330">
    <property type="entry name" value="Bact_OuterMem_StrucFunc"/>
</dbReference>
<comment type="function">
    <text evidence="8">Part of the Tol-Pal system, which plays a role in outer membrane invagination during cell division and is important for maintaining outer membrane integrity.</text>
</comment>
<accession>A0ABZ0USG2</accession>
<dbReference type="InterPro" id="IPR006664">
    <property type="entry name" value="OMP_bac"/>
</dbReference>
<dbReference type="InterPro" id="IPR014169">
    <property type="entry name" value="Pal_lipo_C"/>
</dbReference>
<keyword evidence="2 8" id="KW-0732">Signal</keyword>
<keyword evidence="4 8" id="KW-0564">Palmitate</keyword>
<comment type="subcellular location">
    <subcellularLocation>
        <location evidence="8">Cell outer membrane</location>
        <topology evidence="8">Lipid-anchor</topology>
    </subcellularLocation>
</comment>
<dbReference type="Pfam" id="PF08139">
    <property type="entry name" value="LPAM_1"/>
    <property type="match status" value="1"/>
</dbReference>
<organism evidence="11 12">
    <name type="scientific">Candidatus Trichorickettsia mobilis</name>
    <dbReference type="NCBI Taxonomy" id="1346319"/>
    <lineage>
        <taxon>Bacteria</taxon>
        <taxon>Pseudomonadati</taxon>
        <taxon>Pseudomonadota</taxon>
        <taxon>Alphaproteobacteria</taxon>
        <taxon>Rickettsiales</taxon>
        <taxon>Rickettsiaceae</taxon>
        <taxon>Rickettsieae</taxon>
        <taxon>Candidatus Trichorickettsia</taxon>
    </lineage>
</organism>
<feature type="signal peptide" evidence="9">
    <location>
        <begin position="1"/>
        <end position="24"/>
    </location>
</feature>
<dbReference type="Proteomes" id="UP001326613">
    <property type="component" value="Chromosome"/>
</dbReference>
<dbReference type="Gene3D" id="3.30.1330.60">
    <property type="entry name" value="OmpA-like domain"/>
    <property type="match status" value="1"/>
</dbReference>